<proteinExistence type="inferred from homology"/>
<evidence type="ECO:0000256" key="4">
    <source>
        <dbReference type="ARBA" id="ARBA00023002"/>
    </source>
</evidence>
<evidence type="ECO:0000256" key="3">
    <source>
        <dbReference type="ARBA" id="ARBA00022827"/>
    </source>
</evidence>
<protein>
    <recommendedName>
        <fullName evidence="6">FAD-binding PCMH-type domain-containing protein</fullName>
    </recommendedName>
</protein>
<dbReference type="EMBL" id="NKCI01000148">
    <property type="protein sequence ID" value="RSL51532.1"/>
    <property type="molecule type" value="Genomic_DNA"/>
</dbReference>
<keyword evidence="2" id="KW-0285">Flavoprotein</keyword>
<dbReference type="STRING" id="1325734.A0A428PEQ2"/>
<keyword evidence="3" id="KW-0274">FAD</keyword>
<reference evidence="7 8" key="1">
    <citation type="submission" date="2017-06" db="EMBL/GenBank/DDBJ databases">
        <title>Comparative genomic analysis of Ambrosia Fusariam Clade fungi.</title>
        <authorList>
            <person name="Stajich J.E."/>
            <person name="Carrillo J."/>
            <person name="Kijimoto T."/>
            <person name="Eskalen A."/>
            <person name="O'Donnell K."/>
            <person name="Kasson M."/>
        </authorList>
    </citation>
    <scope>NUCLEOTIDE SEQUENCE [LARGE SCALE GENOMIC DNA]</scope>
    <source>
        <strain evidence="7 8">NRRL62584</strain>
    </source>
</reference>
<evidence type="ECO:0000259" key="6">
    <source>
        <dbReference type="PROSITE" id="PS51387"/>
    </source>
</evidence>
<dbReference type="Pfam" id="PF01565">
    <property type="entry name" value="FAD_binding_4"/>
    <property type="match status" value="1"/>
</dbReference>
<evidence type="ECO:0000256" key="2">
    <source>
        <dbReference type="ARBA" id="ARBA00022630"/>
    </source>
</evidence>
<sequence length="504" mass="55311">MLFHRLSVLSLLSAVAWAAPSTTPTEDACEEISKALPKRVFFPISINYNSQQSDYWSTLLRGIKSACVVIPQSVEHVSTAVKILNKYPDVKFAVKSGGHDPNAGHATVNNGVLISLGELKGATYDRDNGVAYVKPGGEWNDVISELNKEGVAVVGGRLGIVGVGGLLLQGGISFLSSQYGLAADNIVGWEVVTANGTIVHVDAAKQPELAVAMRGSGSQFGIVTKFTIKAYPVNEVWGGIRIYDESKSDEIFEALHEFTPYNNQDNKAAIIVSNLYTLGGSRSFFVFYFYHGQKPPTTGPFAKFLKIKTLVSTTKTQPYPKLLKANGFGVSLLNSRQSFRTITIPYIASHPGIYDEISDKMKSISKKYFSNPLNLASQCSVDFQPLTSIIGKHSEKRGGNAMGLTKNDPDRIILELQCSWTDKGQDDIVPQFTRDLTDWIETRIPEWLESDGQSTDQYLPLFMNDAMADQNVTGSYKDYAKFKALQLEADPEGVLRTRVGGFKY</sequence>
<keyword evidence="4" id="KW-0560">Oxidoreductase</keyword>
<dbReference type="InterPro" id="IPR016166">
    <property type="entry name" value="FAD-bd_PCMH"/>
</dbReference>
<dbReference type="GO" id="GO:0016491">
    <property type="term" value="F:oxidoreductase activity"/>
    <property type="evidence" value="ECO:0007669"/>
    <property type="project" value="UniProtKB-KW"/>
</dbReference>
<feature type="domain" description="FAD-binding PCMH-type" evidence="6">
    <location>
        <begin position="61"/>
        <end position="233"/>
    </location>
</feature>
<dbReference type="AlphaFoldDB" id="A0A428PEQ2"/>
<evidence type="ECO:0000313" key="8">
    <source>
        <dbReference type="Proteomes" id="UP000288168"/>
    </source>
</evidence>
<dbReference type="PANTHER" id="PTHR42973">
    <property type="entry name" value="BINDING OXIDOREDUCTASE, PUTATIVE (AFU_ORTHOLOGUE AFUA_1G17690)-RELATED"/>
    <property type="match status" value="1"/>
</dbReference>
<keyword evidence="8" id="KW-1185">Reference proteome</keyword>
<dbReference type="OrthoDB" id="2151789at2759"/>
<evidence type="ECO:0000256" key="1">
    <source>
        <dbReference type="ARBA" id="ARBA00005466"/>
    </source>
</evidence>
<dbReference type="PROSITE" id="PS51387">
    <property type="entry name" value="FAD_PCMH"/>
    <property type="match status" value="1"/>
</dbReference>
<dbReference type="SUPFAM" id="SSF56176">
    <property type="entry name" value="FAD-binding/transporter-associated domain-like"/>
    <property type="match status" value="1"/>
</dbReference>
<feature type="chain" id="PRO_5019469391" description="FAD-binding PCMH-type domain-containing protein" evidence="5">
    <location>
        <begin position="19"/>
        <end position="504"/>
    </location>
</feature>
<dbReference type="InterPro" id="IPR036318">
    <property type="entry name" value="FAD-bd_PCMH-like_sf"/>
</dbReference>
<dbReference type="PANTHER" id="PTHR42973:SF13">
    <property type="entry name" value="FAD-BINDING PCMH-TYPE DOMAIN-CONTAINING PROTEIN"/>
    <property type="match status" value="1"/>
</dbReference>
<gene>
    <name evidence="7" type="ORF">CEP54_011398</name>
</gene>
<dbReference type="InterPro" id="IPR050416">
    <property type="entry name" value="FAD-linked_Oxidoreductase"/>
</dbReference>
<dbReference type="GO" id="GO:0071949">
    <property type="term" value="F:FAD binding"/>
    <property type="evidence" value="ECO:0007669"/>
    <property type="project" value="InterPro"/>
</dbReference>
<dbReference type="InterPro" id="IPR016169">
    <property type="entry name" value="FAD-bd_PCMH_sub2"/>
</dbReference>
<dbReference type="Gene3D" id="3.30.465.10">
    <property type="match status" value="1"/>
</dbReference>
<dbReference type="InterPro" id="IPR006094">
    <property type="entry name" value="Oxid_FAD_bind_N"/>
</dbReference>
<dbReference type="Proteomes" id="UP000288168">
    <property type="component" value="Unassembled WGS sequence"/>
</dbReference>
<comment type="caution">
    <text evidence="7">The sequence shown here is derived from an EMBL/GenBank/DDBJ whole genome shotgun (WGS) entry which is preliminary data.</text>
</comment>
<feature type="signal peptide" evidence="5">
    <location>
        <begin position="1"/>
        <end position="18"/>
    </location>
</feature>
<keyword evidence="5" id="KW-0732">Signal</keyword>
<accession>A0A428PEQ2</accession>
<name>A0A428PEQ2_9HYPO</name>
<comment type="similarity">
    <text evidence="1">Belongs to the oxygen-dependent FAD-linked oxidoreductase family.</text>
</comment>
<organism evidence="7 8">
    <name type="scientific">Fusarium duplospermum</name>
    <dbReference type="NCBI Taxonomy" id="1325734"/>
    <lineage>
        <taxon>Eukaryota</taxon>
        <taxon>Fungi</taxon>
        <taxon>Dikarya</taxon>
        <taxon>Ascomycota</taxon>
        <taxon>Pezizomycotina</taxon>
        <taxon>Sordariomycetes</taxon>
        <taxon>Hypocreomycetidae</taxon>
        <taxon>Hypocreales</taxon>
        <taxon>Nectriaceae</taxon>
        <taxon>Fusarium</taxon>
        <taxon>Fusarium solani species complex</taxon>
    </lineage>
</organism>
<evidence type="ECO:0000256" key="5">
    <source>
        <dbReference type="SAM" id="SignalP"/>
    </source>
</evidence>
<evidence type="ECO:0000313" key="7">
    <source>
        <dbReference type="EMBL" id="RSL51532.1"/>
    </source>
</evidence>